<feature type="signal peptide" evidence="12">
    <location>
        <begin position="1"/>
        <end position="23"/>
    </location>
</feature>
<evidence type="ECO:0000256" key="12">
    <source>
        <dbReference type="SAM" id="SignalP"/>
    </source>
</evidence>
<dbReference type="InterPro" id="IPR000209">
    <property type="entry name" value="Peptidase_S8/S53_dom"/>
</dbReference>
<dbReference type="SUPFAM" id="SSF52743">
    <property type="entry name" value="Subtilisin-like"/>
    <property type="match status" value="1"/>
</dbReference>
<evidence type="ECO:0000256" key="4">
    <source>
        <dbReference type="ARBA" id="ARBA00022525"/>
    </source>
</evidence>
<dbReference type="PANTHER" id="PTHR43806:SF11">
    <property type="entry name" value="CEREVISIN-RELATED"/>
    <property type="match status" value="1"/>
</dbReference>
<evidence type="ECO:0000256" key="8">
    <source>
        <dbReference type="ARBA" id="ARBA00022825"/>
    </source>
</evidence>
<keyword evidence="8 10" id="KW-0720">Serine protease</keyword>
<dbReference type="Gene3D" id="3.40.50.200">
    <property type="entry name" value="Peptidase S8/S53 domain"/>
    <property type="match status" value="1"/>
</dbReference>
<dbReference type="InterPro" id="IPR050131">
    <property type="entry name" value="Peptidase_S8_subtilisin-like"/>
</dbReference>
<dbReference type="PRINTS" id="PR00723">
    <property type="entry name" value="SUBTILISIN"/>
</dbReference>
<keyword evidence="7 10" id="KW-0378">Hydrolase</keyword>
<comment type="caution">
    <text evidence="14">The sequence shown here is derived from an EMBL/GenBank/DDBJ whole genome shotgun (WGS) entry which is preliminary data.</text>
</comment>
<dbReference type="InterPro" id="IPR036852">
    <property type="entry name" value="Peptidase_S8/S53_dom_sf"/>
</dbReference>
<dbReference type="RefSeq" id="WP_377329408.1">
    <property type="nucleotide sequence ID" value="NZ_JBHUMZ010000025.1"/>
</dbReference>
<evidence type="ECO:0000256" key="11">
    <source>
        <dbReference type="RuleBase" id="RU003355"/>
    </source>
</evidence>
<comment type="subcellular location">
    <subcellularLocation>
        <location evidence="2">Secreted</location>
    </subcellularLocation>
</comment>
<accession>A0ABW5QCF5</accession>
<keyword evidence="6" id="KW-0479">Metal-binding</keyword>
<keyword evidence="12" id="KW-0732">Signal</keyword>
<evidence type="ECO:0000313" key="14">
    <source>
        <dbReference type="EMBL" id="MFD2639483.1"/>
    </source>
</evidence>
<dbReference type="InterPro" id="IPR022398">
    <property type="entry name" value="Peptidase_S8_His-AS"/>
</dbReference>
<dbReference type="InterPro" id="IPR034202">
    <property type="entry name" value="Subtilisin_Carlsberg-like"/>
</dbReference>
<feature type="active site" description="Charge relay system" evidence="10">
    <location>
        <position position="159"/>
    </location>
</feature>
<evidence type="ECO:0000256" key="2">
    <source>
        <dbReference type="ARBA" id="ARBA00004613"/>
    </source>
</evidence>
<evidence type="ECO:0000256" key="3">
    <source>
        <dbReference type="ARBA" id="ARBA00011073"/>
    </source>
</evidence>
<reference evidence="15" key="1">
    <citation type="journal article" date="2019" name="Int. J. Syst. Evol. Microbiol.">
        <title>The Global Catalogue of Microorganisms (GCM) 10K type strain sequencing project: providing services to taxonomists for standard genome sequencing and annotation.</title>
        <authorList>
            <consortium name="The Broad Institute Genomics Platform"/>
            <consortium name="The Broad Institute Genome Sequencing Center for Infectious Disease"/>
            <person name="Wu L."/>
            <person name="Ma J."/>
        </authorList>
    </citation>
    <scope>NUCLEOTIDE SEQUENCE [LARGE SCALE GENOMIC DNA]</scope>
    <source>
        <strain evidence="15">TISTR 1571</strain>
    </source>
</reference>
<feature type="active site" description="Charge relay system" evidence="10">
    <location>
        <position position="129"/>
    </location>
</feature>
<organism evidence="14 15">
    <name type="scientific">Piscibacillus salipiscarius</name>
    <dbReference type="NCBI Taxonomy" id="299480"/>
    <lineage>
        <taxon>Bacteria</taxon>
        <taxon>Bacillati</taxon>
        <taxon>Bacillota</taxon>
        <taxon>Bacilli</taxon>
        <taxon>Bacillales</taxon>
        <taxon>Bacillaceae</taxon>
        <taxon>Piscibacillus</taxon>
    </lineage>
</organism>
<comment type="similarity">
    <text evidence="3 10 11">Belongs to the peptidase S8 family.</text>
</comment>
<dbReference type="Gene3D" id="3.30.70.80">
    <property type="entry name" value="Peptidase S8 propeptide/proteinase inhibitor I9"/>
    <property type="match status" value="1"/>
</dbReference>
<keyword evidence="9" id="KW-0106">Calcium</keyword>
<dbReference type="PROSITE" id="PS00138">
    <property type="entry name" value="SUBTILASE_SER"/>
    <property type="match status" value="1"/>
</dbReference>
<evidence type="ECO:0000256" key="6">
    <source>
        <dbReference type="ARBA" id="ARBA00022723"/>
    </source>
</evidence>
<dbReference type="PROSITE" id="PS00137">
    <property type="entry name" value="SUBTILASE_HIS"/>
    <property type="match status" value="1"/>
</dbReference>
<sequence>MKKFLVLITTLFLLMVPLQTSFADEAKTQEKDEYLVQFDGPAKKGLLKAFGVQSQDIVHEFNQLPVYNVTLTEKQAKGLKNNPQIKHVEENAEAQSFAQEAPWGIPHVQGTEAQNNGHTGEGVKVAILDSGVDASHEDLNVAGGYSVFGDSPYNDGNGHGTHVAGTVAALDNNLGVVGVAPDAEVYAVKVLDSSGSGSYAGIAEGIEWAINNDMNVINMSLGGSVSSDVLKEFVDLAYQEGILVVAAAGNSGTWLGWFDTVGYPAKYESAMAVAAIDQSNNRASFSSAGNAVEISAPGVGVLSTVPGNSYDSYDGTSMASPHVAGVAAQVWAAKPNLTNVELRELLNNTAENLGSSFHYGNGLVQSFEAISY</sequence>
<proteinExistence type="inferred from homology"/>
<name>A0ABW5QCF5_9BACI</name>
<dbReference type="Pfam" id="PF00082">
    <property type="entry name" value="Peptidase_S8"/>
    <property type="match status" value="1"/>
</dbReference>
<keyword evidence="5 10" id="KW-0645">Protease</keyword>
<dbReference type="InterPro" id="IPR015500">
    <property type="entry name" value="Peptidase_S8_subtilisin-rel"/>
</dbReference>
<protein>
    <submittedName>
        <fullName evidence="14">S8 family peptidase</fullName>
    </submittedName>
</protein>
<evidence type="ECO:0000313" key="15">
    <source>
        <dbReference type="Proteomes" id="UP001597452"/>
    </source>
</evidence>
<feature type="active site" description="Charge relay system" evidence="10">
    <location>
        <position position="317"/>
    </location>
</feature>
<evidence type="ECO:0000256" key="9">
    <source>
        <dbReference type="ARBA" id="ARBA00022837"/>
    </source>
</evidence>
<evidence type="ECO:0000256" key="10">
    <source>
        <dbReference type="PROSITE-ProRule" id="PRU01240"/>
    </source>
</evidence>
<evidence type="ECO:0000256" key="7">
    <source>
        <dbReference type="ARBA" id="ARBA00022801"/>
    </source>
</evidence>
<dbReference type="InterPro" id="IPR023828">
    <property type="entry name" value="Peptidase_S8_Ser-AS"/>
</dbReference>
<dbReference type="InterPro" id="IPR037045">
    <property type="entry name" value="S8pro/Inhibitor_I9_sf"/>
</dbReference>
<dbReference type="SUPFAM" id="SSF54897">
    <property type="entry name" value="Protease propeptides/inhibitors"/>
    <property type="match status" value="1"/>
</dbReference>
<feature type="chain" id="PRO_5045694464" evidence="12">
    <location>
        <begin position="24"/>
        <end position="372"/>
    </location>
</feature>
<dbReference type="InterPro" id="IPR023827">
    <property type="entry name" value="Peptidase_S8_Asp-AS"/>
</dbReference>
<evidence type="ECO:0000256" key="1">
    <source>
        <dbReference type="ARBA" id="ARBA00001913"/>
    </source>
</evidence>
<dbReference type="PROSITE" id="PS51892">
    <property type="entry name" value="SUBTILASE"/>
    <property type="match status" value="1"/>
</dbReference>
<dbReference type="Proteomes" id="UP001597452">
    <property type="component" value="Unassembled WGS sequence"/>
</dbReference>
<comment type="cofactor">
    <cofactor evidence="1">
        <name>Ca(2+)</name>
        <dbReference type="ChEBI" id="CHEBI:29108"/>
    </cofactor>
</comment>
<evidence type="ECO:0000259" key="13">
    <source>
        <dbReference type="Pfam" id="PF00082"/>
    </source>
</evidence>
<dbReference type="PROSITE" id="PS00136">
    <property type="entry name" value="SUBTILASE_ASP"/>
    <property type="match status" value="1"/>
</dbReference>
<keyword evidence="15" id="KW-1185">Reference proteome</keyword>
<dbReference type="EMBL" id="JBHUMZ010000025">
    <property type="protein sequence ID" value="MFD2639483.1"/>
    <property type="molecule type" value="Genomic_DNA"/>
</dbReference>
<keyword evidence="4" id="KW-0964">Secreted</keyword>
<dbReference type="PANTHER" id="PTHR43806">
    <property type="entry name" value="PEPTIDASE S8"/>
    <property type="match status" value="1"/>
</dbReference>
<gene>
    <name evidence="14" type="ORF">ACFSW4_11435</name>
</gene>
<feature type="domain" description="Peptidase S8/S53" evidence="13">
    <location>
        <begin position="120"/>
        <end position="362"/>
    </location>
</feature>
<evidence type="ECO:0000256" key="5">
    <source>
        <dbReference type="ARBA" id="ARBA00022670"/>
    </source>
</evidence>
<dbReference type="CDD" id="cd07477">
    <property type="entry name" value="Peptidases_S8_Subtilisin_subset"/>
    <property type="match status" value="1"/>
</dbReference>